<keyword evidence="3" id="KW-1185">Reference proteome</keyword>
<comment type="caution">
    <text evidence="2">The sequence shown here is derived from an EMBL/GenBank/DDBJ whole genome shotgun (WGS) entry which is preliminary data.</text>
</comment>
<dbReference type="AlphaFoldDB" id="A0A9D4G759"/>
<organism evidence="2 3">
    <name type="scientific">Dreissena polymorpha</name>
    <name type="common">Zebra mussel</name>
    <name type="synonym">Mytilus polymorpha</name>
    <dbReference type="NCBI Taxonomy" id="45954"/>
    <lineage>
        <taxon>Eukaryota</taxon>
        <taxon>Metazoa</taxon>
        <taxon>Spiralia</taxon>
        <taxon>Lophotrochozoa</taxon>
        <taxon>Mollusca</taxon>
        <taxon>Bivalvia</taxon>
        <taxon>Autobranchia</taxon>
        <taxon>Heteroconchia</taxon>
        <taxon>Euheterodonta</taxon>
        <taxon>Imparidentia</taxon>
        <taxon>Neoheterodontei</taxon>
        <taxon>Myida</taxon>
        <taxon>Dreissenoidea</taxon>
        <taxon>Dreissenidae</taxon>
        <taxon>Dreissena</taxon>
    </lineage>
</organism>
<reference evidence="2" key="2">
    <citation type="submission" date="2020-11" db="EMBL/GenBank/DDBJ databases">
        <authorList>
            <person name="McCartney M.A."/>
            <person name="Auch B."/>
            <person name="Kono T."/>
            <person name="Mallez S."/>
            <person name="Becker A."/>
            <person name="Gohl D.M."/>
            <person name="Silverstein K.A.T."/>
            <person name="Koren S."/>
            <person name="Bechman K.B."/>
            <person name="Herman A."/>
            <person name="Abrahante J.E."/>
            <person name="Garbe J."/>
        </authorList>
    </citation>
    <scope>NUCLEOTIDE SEQUENCE</scope>
    <source>
        <strain evidence="2">Duluth1</strain>
        <tissue evidence="2">Whole animal</tissue>
    </source>
</reference>
<proteinExistence type="predicted"/>
<dbReference type="Proteomes" id="UP000828390">
    <property type="component" value="Unassembled WGS sequence"/>
</dbReference>
<evidence type="ECO:0000313" key="2">
    <source>
        <dbReference type="EMBL" id="KAH3810314.1"/>
    </source>
</evidence>
<evidence type="ECO:0000256" key="1">
    <source>
        <dbReference type="SAM" id="MobiDB-lite"/>
    </source>
</evidence>
<evidence type="ECO:0000313" key="3">
    <source>
        <dbReference type="Proteomes" id="UP000828390"/>
    </source>
</evidence>
<accession>A0A9D4G759</accession>
<name>A0A9D4G759_DREPO</name>
<feature type="region of interest" description="Disordered" evidence="1">
    <location>
        <begin position="179"/>
        <end position="201"/>
    </location>
</feature>
<gene>
    <name evidence="2" type="ORF">DPMN_138704</name>
</gene>
<protein>
    <submittedName>
        <fullName evidence="2">Uncharacterized protein</fullName>
    </submittedName>
</protein>
<dbReference type="EMBL" id="JAIWYP010000006">
    <property type="protein sequence ID" value="KAH3810314.1"/>
    <property type="molecule type" value="Genomic_DNA"/>
</dbReference>
<sequence>MCYIGPQPGFSPNSDSVFKYPLESANHASVNNILNAETYIKNNCLPLNPQPARLYEMVRGQVNDYVADNDETTVNGSENALEMGIGKSTIASYNQKHAHGAVTVRFINQNVIKHDNSFHGATPNVDLIHPVEYTCIMFSGTESPSFNIRMSSPSDCNEDLCRSNSYAYSSVGDNAASISGQSDNGYKQSHNSSSIGATRCSHGTTQSALTTYSCLNGS</sequence>
<reference evidence="2" key="1">
    <citation type="journal article" date="2019" name="bioRxiv">
        <title>The Genome of the Zebra Mussel, Dreissena polymorpha: A Resource for Invasive Species Research.</title>
        <authorList>
            <person name="McCartney M.A."/>
            <person name="Auch B."/>
            <person name="Kono T."/>
            <person name="Mallez S."/>
            <person name="Zhang Y."/>
            <person name="Obille A."/>
            <person name="Becker A."/>
            <person name="Abrahante J.E."/>
            <person name="Garbe J."/>
            <person name="Badalamenti J.P."/>
            <person name="Herman A."/>
            <person name="Mangelson H."/>
            <person name="Liachko I."/>
            <person name="Sullivan S."/>
            <person name="Sone E.D."/>
            <person name="Koren S."/>
            <person name="Silverstein K.A.T."/>
            <person name="Beckman K.B."/>
            <person name="Gohl D.M."/>
        </authorList>
    </citation>
    <scope>NUCLEOTIDE SEQUENCE</scope>
    <source>
        <strain evidence="2">Duluth1</strain>
        <tissue evidence="2">Whole animal</tissue>
    </source>
</reference>